<dbReference type="EMBL" id="JAGGKK010000004">
    <property type="protein sequence ID" value="MBP1948205.1"/>
    <property type="molecule type" value="Genomic_DNA"/>
</dbReference>
<evidence type="ECO:0000313" key="1">
    <source>
        <dbReference type="EMBL" id="MBP1948205.1"/>
    </source>
</evidence>
<comment type="caution">
    <text evidence="1">The sequence shown here is derived from an EMBL/GenBank/DDBJ whole genome shotgun (WGS) entry which is preliminary data.</text>
</comment>
<keyword evidence="2" id="KW-1185">Reference proteome</keyword>
<evidence type="ECO:0000313" key="2">
    <source>
        <dbReference type="Proteomes" id="UP001519328"/>
    </source>
</evidence>
<gene>
    <name evidence="1" type="ORF">J2Z82_001136</name>
</gene>
<reference evidence="1 2" key="1">
    <citation type="submission" date="2021-03" db="EMBL/GenBank/DDBJ databases">
        <title>Genomic Encyclopedia of Type Strains, Phase IV (KMG-IV): sequencing the most valuable type-strain genomes for metagenomic binning, comparative biology and taxonomic classification.</title>
        <authorList>
            <person name="Goeker M."/>
        </authorList>
    </citation>
    <scope>NUCLEOTIDE SEQUENCE [LARGE SCALE GENOMIC DNA]</scope>
    <source>
        <strain evidence="1 2">DSM 21085</strain>
    </source>
</reference>
<protein>
    <submittedName>
        <fullName evidence="1">Uncharacterized protein</fullName>
    </submittedName>
</protein>
<accession>A0ABS4HBB9</accession>
<proteinExistence type="predicted"/>
<name>A0ABS4HBB9_9BACI</name>
<organism evidence="1 2">
    <name type="scientific">Virgibacillus litoralis</name>
    <dbReference type="NCBI Taxonomy" id="578221"/>
    <lineage>
        <taxon>Bacteria</taxon>
        <taxon>Bacillati</taxon>
        <taxon>Bacillota</taxon>
        <taxon>Bacilli</taxon>
        <taxon>Bacillales</taxon>
        <taxon>Bacillaceae</taxon>
        <taxon>Virgibacillus</taxon>
    </lineage>
</organism>
<dbReference type="Proteomes" id="UP001519328">
    <property type="component" value="Unassembled WGS sequence"/>
</dbReference>
<sequence length="31" mass="3550">MKRNLSVNGEMVIKGGEELKSKKMFLNILIE</sequence>